<dbReference type="AlphaFoldDB" id="A0A3M7R9C4"/>
<name>A0A3M7R9C4_BRAPC</name>
<keyword evidence="2" id="KW-1185">Reference proteome</keyword>
<comment type="caution">
    <text evidence="1">The sequence shown here is derived from an EMBL/GenBank/DDBJ whole genome shotgun (WGS) entry which is preliminary data.</text>
</comment>
<dbReference type="Proteomes" id="UP000276133">
    <property type="component" value="Unassembled WGS sequence"/>
</dbReference>
<evidence type="ECO:0000313" key="1">
    <source>
        <dbReference type="EMBL" id="RNA19838.1"/>
    </source>
</evidence>
<feature type="non-terminal residue" evidence="1">
    <location>
        <position position="1"/>
    </location>
</feature>
<accession>A0A3M7R9C4</accession>
<organism evidence="1 2">
    <name type="scientific">Brachionus plicatilis</name>
    <name type="common">Marine rotifer</name>
    <name type="synonym">Brachionus muelleri</name>
    <dbReference type="NCBI Taxonomy" id="10195"/>
    <lineage>
        <taxon>Eukaryota</taxon>
        <taxon>Metazoa</taxon>
        <taxon>Spiralia</taxon>
        <taxon>Gnathifera</taxon>
        <taxon>Rotifera</taxon>
        <taxon>Eurotatoria</taxon>
        <taxon>Monogononta</taxon>
        <taxon>Pseudotrocha</taxon>
        <taxon>Ploima</taxon>
        <taxon>Brachionidae</taxon>
        <taxon>Brachionus</taxon>
    </lineage>
</organism>
<proteinExistence type="predicted"/>
<protein>
    <submittedName>
        <fullName evidence="1">Uncharacterized protein</fullName>
    </submittedName>
</protein>
<gene>
    <name evidence="1" type="ORF">BpHYR1_052082</name>
</gene>
<reference evidence="1 2" key="1">
    <citation type="journal article" date="2018" name="Sci. Rep.">
        <title>Genomic signatures of local adaptation to the degree of environmental predictability in rotifers.</title>
        <authorList>
            <person name="Franch-Gras L."/>
            <person name="Hahn C."/>
            <person name="Garcia-Roger E.M."/>
            <person name="Carmona M.J."/>
            <person name="Serra M."/>
            <person name="Gomez A."/>
        </authorList>
    </citation>
    <scope>NUCLEOTIDE SEQUENCE [LARGE SCALE GENOMIC DNA]</scope>
    <source>
        <strain evidence="1">HYR1</strain>
    </source>
</reference>
<dbReference type="EMBL" id="REGN01003971">
    <property type="protein sequence ID" value="RNA19838.1"/>
    <property type="molecule type" value="Genomic_DNA"/>
</dbReference>
<evidence type="ECO:0000313" key="2">
    <source>
        <dbReference type="Proteomes" id="UP000276133"/>
    </source>
</evidence>
<sequence>AAYLEKKWVKCSIKIQNSGLKCKPLGDLQEYVAVLPYRDDQLWIQALIFFQTLRDWCFLYGKFMEVGIREEIYCREGVVYN</sequence>